<name>A0A7I8JF98_SPIIN</name>
<evidence type="ECO:0000256" key="1">
    <source>
        <dbReference type="SAM" id="MobiDB-lite"/>
    </source>
</evidence>
<evidence type="ECO:0000313" key="2">
    <source>
        <dbReference type="EMBL" id="CAA2628825.1"/>
    </source>
</evidence>
<protein>
    <submittedName>
        <fullName evidence="2">Uncharacterized protein</fullName>
    </submittedName>
</protein>
<organism evidence="2">
    <name type="scientific">Spirodela intermedia</name>
    <name type="common">Intermediate duckweed</name>
    <dbReference type="NCBI Taxonomy" id="51605"/>
    <lineage>
        <taxon>Eukaryota</taxon>
        <taxon>Viridiplantae</taxon>
        <taxon>Streptophyta</taxon>
        <taxon>Embryophyta</taxon>
        <taxon>Tracheophyta</taxon>
        <taxon>Spermatophyta</taxon>
        <taxon>Magnoliopsida</taxon>
        <taxon>Liliopsida</taxon>
        <taxon>Araceae</taxon>
        <taxon>Lemnoideae</taxon>
        <taxon>Spirodela</taxon>
    </lineage>
</organism>
<feature type="region of interest" description="Disordered" evidence="1">
    <location>
        <begin position="1"/>
        <end position="25"/>
    </location>
</feature>
<dbReference type="Proteomes" id="UP001189122">
    <property type="component" value="Unassembled WGS sequence"/>
</dbReference>
<keyword evidence="3" id="KW-1185">Reference proteome</keyword>
<reference evidence="2 3" key="1">
    <citation type="submission" date="2019-12" db="EMBL/GenBank/DDBJ databases">
        <authorList>
            <person name="Scholz U."/>
            <person name="Mascher M."/>
            <person name="Fiebig A."/>
        </authorList>
    </citation>
    <scope>NUCLEOTIDE SEQUENCE</scope>
</reference>
<sequence>MGTPPPSSPSMPPVSLDLSLTLASPPRPCGNERDVRLFRCLFCDKKFLKSQALGDTRMPIRSNAAAAAFSASQASRQCPLREGRGYQWRESQPDASPLYTSDATVKLDLTLSLYSEQSHANLFEES</sequence>
<dbReference type="EMBL" id="CACRZD030000011">
    <property type="protein sequence ID" value="CAA6668072.1"/>
    <property type="molecule type" value="Genomic_DNA"/>
</dbReference>
<accession>A0A7I8JF98</accession>
<proteinExistence type="predicted"/>
<gene>
    <name evidence="2" type="ORF">SI7747_11014466</name>
</gene>
<dbReference type="AlphaFoldDB" id="A0A7I8JF98"/>
<evidence type="ECO:0000313" key="3">
    <source>
        <dbReference type="Proteomes" id="UP001189122"/>
    </source>
</evidence>
<dbReference type="EMBL" id="LR743598">
    <property type="protein sequence ID" value="CAA2628825.1"/>
    <property type="molecule type" value="Genomic_DNA"/>
</dbReference>
<feature type="compositionally biased region" description="Pro residues" evidence="1">
    <location>
        <begin position="1"/>
        <end position="12"/>
    </location>
</feature>